<dbReference type="GO" id="GO:0008616">
    <property type="term" value="P:tRNA queuosine(34) biosynthetic process"/>
    <property type="evidence" value="ECO:0007669"/>
    <property type="project" value="UniProtKB-UniRule"/>
</dbReference>
<keyword evidence="13" id="KW-1185">Reference proteome</keyword>
<proteinExistence type="inferred from homology"/>
<dbReference type="CDD" id="cd01995">
    <property type="entry name" value="QueC-like"/>
    <property type="match status" value="1"/>
</dbReference>
<reference evidence="12 13" key="1">
    <citation type="journal article" date="2012" name="Appl. Environ. Microbiol.">
        <title>Draft genome sequence of a psychrotolerant sulfur-oxidizing bacterium, Sulfuricella denitrificans skB26, and proteomic insights into cold adaptation.</title>
        <authorList>
            <person name="Watanabe T."/>
            <person name="Kojima H."/>
            <person name="Fukui M."/>
        </authorList>
    </citation>
    <scope>NUCLEOTIDE SEQUENCE [LARGE SCALE GENOMIC DNA]</scope>
    <source>
        <strain evidence="13">skB26</strain>
    </source>
</reference>
<dbReference type="AlphaFoldDB" id="S6ABE4"/>
<feature type="binding site" evidence="11">
    <location>
        <position position="198"/>
    </location>
    <ligand>
        <name>Zn(2+)</name>
        <dbReference type="ChEBI" id="CHEBI:29105"/>
    </ligand>
</feature>
<feature type="binding site" evidence="11">
    <location>
        <begin position="3"/>
        <end position="13"/>
    </location>
    <ligand>
        <name>ATP</name>
        <dbReference type="ChEBI" id="CHEBI:30616"/>
    </ligand>
</feature>
<gene>
    <name evidence="11" type="primary">queC</name>
    <name evidence="12" type="ORF">SCD_n00782</name>
</gene>
<comment type="cofactor">
    <cofactor evidence="11">
        <name>Zn(2+)</name>
        <dbReference type="ChEBI" id="CHEBI:29105"/>
    </cofactor>
    <text evidence="11">Binds 1 zinc ion per subunit.</text>
</comment>
<comment type="similarity">
    <text evidence="8 11">Belongs to the QueC family.</text>
</comment>
<evidence type="ECO:0000256" key="3">
    <source>
        <dbReference type="ARBA" id="ARBA00022723"/>
    </source>
</evidence>
<evidence type="ECO:0000256" key="10">
    <source>
        <dbReference type="ARBA" id="ARBA00047890"/>
    </source>
</evidence>
<dbReference type="Gene3D" id="3.40.50.620">
    <property type="entry name" value="HUPs"/>
    <property type="match status" value="1"/>
</dbReference>
<dbReference type="InterPro" id="IPR018317">
    <property type="entry name" value="QueC"/>
</dbReference>
<evidence type="ECO:0000256" key="9">
    <source>
        <dbReference type="ARBA" id="ARBA00039149"/>
    </source>
</evidence>
<keyword evidence="3 11" id="KW-0479">Metal-binding</keyword>
<comment type="function">
    <text evidence="11">Catalyzes the ATP-dependent conversion of 7-carboxy-7-deazaguanine (CDG) to 7-cyano-7-deazaguanine (preQ(0)).</text>
</comment>
<keyword evidence="4 11" id="KW-0547">Nucleotide-binding</keyword>
<evidence type="ECO:0000313" key="13">
    <source>
        <dbReference type="Proteomes" id="UP000015559"/>
    </source>
</evidence>
<dbReference type="GO" id="GO:0008270">
    <property type="term" value="F:zinc ion binding"/>
    <property type="evidence" value="ECO:0007669"/>
    <property type="project" value="UniProtKB-UniRule"/>
</dbReference>
<evidence type="ECO:0000256" key="11">
    <source>
        <dbReference type="HAMAP-Rule" id="MF_01633"/>
    </source>
</evidence>
<evidence type="ECO:0000256" key="8">
    <source>
        <dbReference type="ARBA" id="ARBA00037993"/>
    </source>
</evidence>
<dbReference type="PANTHER" id="PTHR42914">
    <property type="entry name" value="7-CYANO-7-DEAZAGUANINE SYNTHASE"/>
    <property type="match status" value="1"/>
</dbReference>
<evidence type="ECO:0000313" key="12">
    <source>
        <dbReference type="EMBL" id="BAN34623.1"/>
    </source>
</evidence>
<dbReference type="GO" id="GO:0005524">
    <property type="term" value="F:ATP binding"/>
    <property type="evidence" value="ECO:0007669"/>
    <property type="project" value="UniProtKB-UniRule"/>
</dbReference>
<name>S6ABE4_SULDS</name>
<dbReference type="HOGENOM" id="CLU_081854_1_1_4"/>
<dbReference type="GO" id="GO:0016879">
    <property type="term" value="F:ligase activity, forming carbon-nitrogen bonds"/>
    <property type="evidence" value="ECO:0007669"/>
    <property type="project" value="UniProtKB-UniRule"/>
</dbReference>
<dbReference type="EC" id="6.3.4.20" evidence="9 11"/>
<evidence type="ECO:0000256" key="6">
    <source>
        <dbReference type="ARBA" id="ARBA00022833"/>
    </source>
</evidence>
<dbReference type="PIRSF" id="PIRSF006293">
    <property type="entry name" value="ExsB"/>
    <property type="match status" value="1"/>
</dbReference>
<keyword evidence="7 11" id="KW-0067">ATP-binding</keyword>
<evidence type="ECO:0000256" key="2">
    <source>
        <dbReference type="ARBA" id="ARBA00022598"/>
    </source>
</evidence>
<keyword evidence="6 11" id="KW-0862">Zinc</keyword>
<dbReference type="STRING" id="1163617.SCD_n00782"/>
<keyword evidence="5 11" id="KW-0671">Queuosine biosynthesis</keyword>
<protein>
    <recommendedName>
        <fullName evidence="9 11">7-cyano-7-deazaguanine synthase</fullName>
        <ecNumber evidence="9 11">6.3.4.20</ecNumber>
    </recommendedName>
    <alternativeName>
        <fullName evidence="11">7-cyano-7-carbaguanine synthase</fullName>
    </alternativeName>
    <alternativeName>
        <fullName evidence="11">PreQ(0) synthase</fullName>
    </alternativeName>
    <alternativeName>
        <fullName evidence="11">Queuosine biosynthesis protein QueC</fullName>
    </alternativeName>
</protein>
<feature type="binding site" evidence="11">
    <location>
        <position position="192"/>
    </location>
    <ligand>
        <name>Zn(2+)</name>
        <dbReference type="ChEBI" id="CHEBI:29105"/>
    </ligand>
</feature>
<dbReference type="eggNOG" id="COG0603">
    <property type="taxonomic scope" value="Bacteria"/>
</dbReference>
<feature type="binding site" evidence="11">
    <location>
        <position position="195"/>
    </location>
    <ligand>
        <name>Zn(2+)</name>
        <dbReference type="ChEBI" id="CHEBI:29105"/>
    </ligand>
</feature>
<evidence type="ECO:0000256" key="5">
    <source>
        <dbReference type="ARBA" id="ARBA00022785"/>
    </source>
</evidence>
<keyword evidence="2 11" id="KW-0436">Ligase</keyword>
<dbReference type="EMBL" id="AP013066">
    <property type="protein sequence ID" value="BAN34623.1"/>
    <property type="molecule type" value="Genomic_DNA"/>
</dbReference>
<dbReference type="NCBIfam" id="TIGR00364">
    <property type="entry name" value="7-cyano-7-deazaguanine synthase QueC"/>
    <property type="match status" value="1"/>
</dbReference>
<evidence type="ECO:0000256" key="1">
    <source>
        <dbReference type="ARBA" id="ARBA00005061"/>
    </source>
</evidence>
<accession>S6ABE4</accession>
<dbReference type="InterPro" id="IPR014729">
    <property type="entry name" value="Rossmann-like_a/b/a_fold"/>
</dbReference>
<comment type="catalytic activity">
    <reaction evidence="10 11">
        <text>7-carboxy-7-carbaguanine + NH4(+) + 2 ATP = 7-cyano-7-carbaguanine + 2 AMP + 2 diphosphate + 2 H(+)</text>
        <dbReference type="Rhea" id="RHEA:27982"/>
        <dbReference type="ChEBI" id="CHEBI:15378"/>
        <dbReference type="ChEBI" id="CHEBI:28938"/>
        <dbReference type="ChEBI" id="CHEBI:30616"/>
        <dbReference type="ChEBI" id="CHEBI:33019"/>
        <dbReference type="ChEBI" id="CHEBI:45075"/>
        <dbReference type="ChEBI" id="CHEBI:61036"/>
        <dbReference type="ChEBI" id="CHEBI:456215"/>
        <dbReference type="EC" id="6.3.4.20"/>
    </reaction>
</comment>
<dbReference type="PANTHER" id="PTHR42914:SF1">
    <property type="entry name" value="7-CYANO-7-DEAZAGUANINE SYNTHASE"/>
    <property type="match status" value="1"/>
</dbReference>
<dbReference type="Proteomes" id="UP000015559">
    <property type="component" value="Chromosome"/>
</dbReference>
<comment type="pathway">
    <text evidence="1 11">Purine metabolism; 7-cyano-7-deazaguanine biosynthesis.</text>
</comment>
<evidence type="ECO:0000256" key="7">
    <source>
        <dbReference type="ARBA" id="ARBA00022840"/>
    </source>
</evidence>
<dbReference type="HAMAP" id="MF_01633">
    <property type="entry name" value="QueC"/>
    <property type="match status" value="1"/>
</dbReference>
<dbReference type="UniPathway" id="UPA00391"/>
<sequence>MLLSGGLDSATTLAIARSEGFACHCLSLDYGQRHGSELEAAQRVAAALGASEQRTIKLDLTAFGGSALTDENIAVPTAPSAGIPVTYVPARNTIMLSLSLAWAEVLGCRDIFIGANAVDYSGYPDCRPEYLEAFEKMANLATKSAVEGNAIRIRAPLVALSKAEIIRRGIELGVDYRLTVSCYQAGEDGSACGTCDSCRLRRQGFISAKIADPTRYQPETNS</sequence>
<organism evidence="12 13">
    <name type="scientific">Sulfuricella denitrificans (strain DSM 22764 / NBRC 105220 / skB26)</name>
    <dbReference type="NCBI Taxonomy" id="1163617"/>
    <lineage>
        <taxon>Bacteria</taxon>
        <taxon>Pseudomonadati</taxon>
        <taxon>Pseudomonadota</taxon>
        <taxon>Betaproteobacteria</taxon>
        <taxon>Nitrosomonadales</taxon>
        <taxon>Sulfuricellaceae</taxon>
        <taxon>Sulfuricella</taxon>
    </lineage>
</organism>
<dbReference type="SUPFAM" id="SSF52402">
    <property type="entry name" value="Adenine nucleotide alpha hydrolases-like"/>
    <property type="match status" value="1"/>
</dbReference>
<feature type="binding site" evidence="11">
    <location>
        <position position="182"/>
    </location>
    <ligand>
        <name>Zn(2+)</name>
        <dbReference type="ChEBI" id="CHEBI:29105"/>
    </ligand>
</feature>
<evidence type="ECO:0000256" key="4">
    <source>
        <dbReference type="ARBA" id="ARBA00022741"/>
    </source>
</evidence>
<dbReference type="Pfam" id="PF06508">
    <property type="entry name" value="QueC"/>
    <property type="match status" value="1"/>
</dbReference>
<dbReference type="KEGG" id="sdr:SCD_n00782"/>